<keyword evidence="1" id="KW-0863">Zinc-finger</keyword>
<reference evidence="3" key="1">
    <citation type="journal article" date="2023" name="Nat. Microbiol.">
        <title>Babesia duncani multi-omics identifies virulence factors and drug targets.</title>
        <authorList>
            <person name="Singh P."/>
            <person name="Lonardi S."/>
            <person name="Liang Q."/>
            <person name="Vydyam P."/>
            <person name="Khabirova E."/>
            <person name="Fang T."/>
            <person name="Gihaz S."/>
            <person name="Thekkiniath J."/>
            <person name="Munshi M."/>
            <person name="Abel S."/>
            <person name="Ciampossin L."/>
            <person name="Batugedara G."/>
            <person name="Gupta M."/>
            <person name="Lu X.M."/>
            <person name="Lenz T."/>
            <person name="Chakravarty S."/>
            <person name="Cornillot E."/>
            <person name="Hu Y."/>
            <person name="Ma W."/>
            <person name="Gonzalez L.M."/>
            <person name="Sanchez S."/>
            <person name="Estrada K."/>
            <person name="Sanchez-Flores A."/>
            <person name="Montero E."/>
            <person name="Harb O.S."/>
            <person name="Le Roch K.G."/>
            <person name="Mamoun C.B."/>
        </authorList>
    </citation>
    <scope>NUCLEOTIDE SEQUENCE</scope>
    <source>
        <strain evidence="3">WA1</strain>
    </source>
</reference>
<dbReference type="PROSITE" id="PS50089">
    <property type="entry name" value="ZF_RING_2"/>
    <property type="match status" value="1"/>
</dbReference>
<dbReference type="GO" id="GO:0016567">
    <property type="term" value="P:protein ubiquitination"/>
    <property type="evidence" value="ECO:0007669"/>
    <property type="project" value="TreeGrafter"/>
</dbReference>
<organism evidence="3 4">
    <name type="scientific">Babesia duncani</name>
    <dbReference type="NCBI Taxonomy" id="323732"/>
    <lineage>
        <taxon>Eukaryota</taxon>
        <taxon>Sar</taxon>
        <taxon>Alveolata</taxon>
        <taxon>Apicomplexa</taxon>
        <taxon>Aconoidasida</taxon>
        <taxon>Piroplasmida</taxon>
        <taxon>Babesiidae</taxon>
        <taxon>Babesia</taxon>
    </lineage>
</organism>
<dbReference type="EMBL" id="JALLKP010000001">
    <property type="protein sequence ID" value="KAK2198090.1"/>
    <property type="molecule type" value="Genomic_DNA"/>
</dbReference>
<gene>
    <name evidence="3" type="ORF">BdWA1_001095</name>
</gene>
<dbReference type="KEGG" id="bdw:94335393"/>
<dbReference type="AlphaFoldDB" id="A0AAD9PNS4"/>
<feature type="domain" description="RING-type" evidence="2">
    <location>
        <begin position="278"/>
        <end position="315"/>
    </location>
</feature>
<dbReference type="InterPro" id="IPR001841">
    <property type="entry name" value="Znf_RING"/>
</dbReference>
<dbReference type="PANTHER" id="PTHR22996">
    <property type="entry name" value="MAHOGUNIN"/>
    <property type="match status" value="1"/>
</dbReference>
<dbReference type="Proteomes" id="UP001214638">
    <property type="component" value="Unassembled WGS sequence"/>
</dbReference>
<proteinExistence type="predicted"/>
<dbReference type="GO" id="GO:0061630">
    <property type="term" value="F:ubiquitin protein ligase activity"/>
    <property type="evidence" value="ECO:0007669"/>
    <property type="project" value="UniProtKB-EC"/>
</dbReference>
<dbReference type="InterPro" id="IPR013083">
    <property type="entry name" value="Znf_RING/FYVE/PHD"/>
</dbReference>
<accession>A0AAD9PNS4</accession>
<keyword evidence="1" id="KW-0862">Zinc</keyword>
<evidence type="ECO:0000256" key="1">
    <source>
        <dbReference type="PROSITE-ProRule" id="PRU00175"/>
    </source>
</evidence>
<dbReference type="GO" id="GO:0008270">
    <property type="term" value="F:zinc ion binding"/>
    <property type="evidence" value="ECO:0007669"/>
    <property type="project" value="UniProtKB-KW"/>
</dbReference>
<dbReference type="SMART" id="SM00184">
    <property type="entry name" value="RING"/>
    <property type="match status" value="1"/>
</dbReference>
<dbReference type="Gene3D" id="3.30.40.10">
    <property type="entry name" value="Zinc/RING finger domain, C3HC4 (zinc finger)"/>
    <property type="match status" value="1"/>
</dbReference>
<dbReference type="Pfam" id="PF13920">
    <property type="entry name" value="zf-C3HC4_3"/>
    <property type="match status" value="1"/>
</dbReference>
<dbReference type="GeneID" id="94335393"/>
<dbReference type="PANTHER" id="PTHR22996:SF0">
    <property type="entry name" value="RE60872P-RELATED"/>
    <property type="match status" value="1"/>
</dbReference>
<name>A0AAD9PNS4_9APIC</name>
<comment type="caution">
    <text evidence="3">The sequence shown here is derived from an EMBL/GenBank/DDBJ whole genome shotgun (WGS) entry which is preliminary data.</text>
</comment>
<dbReference type="InterPro" id="IPR045194">
    <property type="entry name" value="MGRN1/RNF157-like"/>
</dbReference>
<dbReference type="RefSeq" id="XP_067804932.1">
    <property type="nucleotide sequence ID" value="XM_067946141.1"/>
</dbReference>
<evidence type="ECO:0000313" key="3">
    <source>
        <dbReference type="EMBL" id="KAK2198090.1"/>
    </source>
</evidence>
<protein>
    <submittedName>
        <fullName evidence="3">Bifunctional Zinc finger</fullName>
    </submittedName>
</protein>
<evidence type="ECO:0000313" key="4">
    <source>
        <dbReference type="Proteomes" id="UP001214638"/>
    </source>
</evidence>
<evidence type="ECO:0000259" key="2">
    <source>
        <dbReference type="PROSITE" id="PS50089"/>
    </source>
</evidence>
<dbReference type="SUPFAM" id="SSF57850">
    <property type="entry name" value="RING/U-box"/>
    <property type="match status" value="1"/>
</dbReference>
<keyword evidence="4" id="KW-1185">Reference proteome</keyword>
<sequence length="331" mass="36531">MSEYAMELVNLSRNHFNQILRYKHKVKPIPLPRIILPFTLHAKTLSVSCASTSSTGPSGRFGISFSFDCTKTTVITAHWGVPVGVVESVVLSKNEPIIAEPFTPTRGVAWVIKKLLFPFQGEHAQALLAEDRDKEPFNSTETLAELSTLGGITTLCTSESLCFDAGNRNSCLLEPPKDFVTLNATQVNIWDALMDSNDHISLVIVLHTPNNNNVTFDGRVASYQAYAQVTLVNFKRSEIDSMAPFKISVQKQIIYSGDIAPQESRDMFGMGDEVDEDCLICIANKMDTVLLPCGHSSFCSTCLAALRNEKCPVCRSEFESFVKLPLKPSTE</sequence>
<keyword evidence="1" id="KW-0479">Metal-binding</keyword>